<dbReference type="Proteomes" id="UP000663861">
    <property type="component" value="Unassembled WGS sequence"/>
</dbReference>
<dbReference type="CDD" id="cd18186">
    <property type="entry name" value="BTB_POZ_ZBTB_KLHL-like"/>
    <property type="match status" value="1"/>
</dbReference>
<evidence type="ECO:0000259" key="1">
    <source>
        <dbReference type="PROSITE" id="PS50097"/>
    </source>
</evidence>
<evidence type="ECO:0000313" key="3">
    <source>
        <dbReference type="Proteomes" id="UP000663861"/>
    </source>
</evidence>
<feature type="domain" description="BTB" evidence="1">
    <location>
        <begin position="19"/>
        <end position="95"/>
    </location>
</feature>
<dbReference type="AlphaFoldDB" id="A0A8H3DI42"/>
<protein>
    <recommendedName>
        <fullName evidence="1">BTB domain-containing protein</fullName>
    </recommendedName>
</protein>
<dbReference type="Pfam" id="PF00651">
    <property type="entry name" value="BTB"/>
    <property type="match status" value="1"/>
</dbReference>
<dbReference type="InterPro" id="IPR000210">
    <property type="entry name" value="BTB/POZ_dom"/>
</dbReference>
<gene>
    <name evidence="2" type="ORF">RDB_LOCUS161093</name>
</gene>
<dbReference type="EMBL" id="CAJMWY010004211">
    <property type="protein sequence ID" value="CAE6524027.1"/>
    <property type="molecule type" value="Genomic_DNA"/>
</dbReference>
<dbReference type="PROSITE" id="PS50097">
    <property type="entry name" value="BTB"/>
    <property type="match status" value="1"/>
</dbReference>
<dbReference type="Gene3D" id="3.30.710.10">
    <property type="entry name" value="Potassium Channel Kv1.1, Chain A"/>
    <property type="match status" value="1"/>
</dbReference>
<organism evidence="2 3">
    <name type="scientific">Rhizoctonia solani</name>
    <dbReference type="NCBI Taxonomy" id="456999"/>
    <lineage>
        <taxon>Eukaryota</taxon>
        <taxon>Fungi</taxon>
        <taxon>Dikarya</taxon>
        <taxon>Basidiomycota</taxon>
        <taxon>Agaricomycotina</taxon>
        <taxon>Agaricomycetes</taxon>
        <taxon>Cantharellales</taxon>
        <taxon>Ceratobasidiaceae</taxon>
        <taxon>Rhizoctonia</taxon>
    </lineage>
</organism>
<dbReference type="InterPro" id="IPR011333">
    <property type="entry name" value="SKP1/BTB/POZ_sf"/>
</dbReference>
<comment type="caution">
    <text evidence="2">The sequence shown here is derived from an EMBL/GenBank/DDBJ whole genome shotgun (WGS) entry which is preliminary data.</text>
</comment>
<reference evidence="2" key="1">
    <citation type="submission" date="2021-01" db="EMBL/GenBank/DDBJ databases">
        <authorList>
            <person name="Kaushik A."/>
        </authorList>
    </citation>
    <scope>NUCLEOTIDE SEQUENCE</scope>
    <source>
        <strain evidence="2">AG4-RS23</strain>
    </source>
</reference>
<sequence>MASDNNNSEIKRHPEFFFQDALIAIQIEDTLFNIHKYQLVKSEVFSDMFNLPKVDGDESKEGFSPEHPIVMEGVTASDFEALLKVLYTSPTSGNQVIPEPIVIPAFRLANMWNFAELRVYLLPFAERGLSEADKIVFARQFDIKEWLAPAHTRLCQREDHLTTEEARKLGVDSVLFISRMREKYRNPPSDWPFTANNYYCDGCTGLNYVEKGYNFVCFGCGDFGNGYFRSNGPGAIAPQAGIKKKLVLEAEVRRWIEAGCVLEDE</sequence>
<dbReference type="SUPFAM" id="SSF54695">
    <property type="entry name" value="POZ domain"/>
    <property type="match status" value="1"/>
</dbReference>
<name>A0A8H3DI42_9AGAM</name>
<accession>A0A8H3DI42</accession>
<evidence type="ECO:0000313" key="2">
    <source>
        <dbReference type="EMBL" id="CAE6524027.1"/>
    </source>
</evidence>
<proteinExistence type="predicted"/>